<protein>
    <submittedName>
        <fullName evidence="2">ABC transporter permease</fullName>
    </submittedName>
</protein>
<proteinExistence type="predicted"/>
<evidence type="ECO:0000313" key="3">
    <source>
        <dbReference type="Proteomes" id="UP001057877"/>
    </source>
</evidence>
<dbReference type="RefSeq" id="WP_258389876.1">
    <property type="nucleotide sequence ID" value="NZ_CP091430.1"/>
</dbReference>
<feature type="transmembrane region" description="Helical" evidence="1">
    <location>
        <begin position="211"/>
        <end position="232"/>
    </location>
</feature>
<feature type="transmembrane region" description="Helical" evidence="1">
    <location>
        <begin position="102"/>
        <end position="127"/>
    </location>
</feature>
<feature type="transmembrane region" description="Helical" evidence="1">
    <location>
        <begin position="173"/>
        <end position="191"/>
    </location>
</feature>
<evidence type="ECO:0000256" key="1">
    <source>
        <dbReference type="SAM" id="Phobius"/>
    </source>
</evidence>
<name>A0ABY5SNN5_9BACL</name>
<sequence length="237" mass="25980">MMRVMSAELLKIRKKMVWFLVVLGPLGVIGLQAVNFGLRYDYLTKQYADDLWGGLIGNVAMLMVPTLFMGLAILASMTAGIEHQTNAWKQTLALPISRAQVFAGKFLLSVLLLFCSSTLLVAGTIGLGAALGFDPGTVPYAKLLELIYYPYLAIMPFIALQVWMSVMMHNQAIPLTVGIVGTVFSMFSTRFEDWMPYKWPYLINAADNPLYSVAAGVATGIVVLAAGTLNFVRKDVK</sequence>
<keyword evidence="1" id="KW-0812">Transmembrane</keyword>
<organism evidence="2 3">
    <name type="scientific">Paenibacillus spongiae</name>
    <dbReference type="NCBI Taxonomy" id="2909671"/>
    <lineage>
        <taxon>Bacteria</taxon>
        <taxon>Bacillati</taxon>
        <taxon>Bacillota</taxon>
        <taxon>Bacilli</taxon>
        <taxon>Bacillales</taxon>
        <taxon>Paenibacillaceae</taxon>
        <taxon>Paenibacillus</taxon>
    </lineage>
</organism>
<keyword evidence="1" id="KW-0472">Membrane</keyword>
<dbReference type="EMBL" id="CP091430">
    <property type="protein sequence ID" value="UVI33823.1"/>
    <property type="molecule type" value="Genomic_DNA"/>
</dbReference>
<dbReference type="CDD" id="cd21809">
    <property type="entry name" value="ABC-2_lan_permease-like"/>
    <property type="match status" value="1"/>
</dbReference>
<feature type="transmembrane region" description="Helical" evidence="1">
    <location>
        <begin position="57"/>
        <end position="81"/>
    </location>
</feature>
<feature type="transmembrane region" description="Helical" evidence="1">
    <location>
        <begin position="147"/>
        <end position="166"/>
    </location>
</feature>
<evidence type="ECO:0000313" key="2">
    <source>
        <dbReference type="EMBL" id="UVI33823.1"/>
    </source>
</evidence>
<accession>A0ABY5SNN5</accession>
<keyword evidence="1" id="KW-1133">Transmembrane helix</keyword>
<reference evidence="2" key="1">
    <citation type="submission" date="2022-01" db="EMBL/GenBank/DDBJ databases">
        <title>Paenibacillus spongiae sp. nov., isolated from marine sponge.</title>
        <authorList>
            <person name="Li Z."/>
            <person name="Zhang M."/>
        </authorList>
    </citation>
    <scope>NUCLEOTIDE SEQUENCE</scope>
    <source>
        <strain evidence="2">PHS-Z3</strain>
    </source>
</reference>
<dbReference type="Proteomes" id="UP001057877">
    <property type="component" value="Chromosome"/>
</dbReference>
<dbReference type="Pfam" id="PF12730">
    <property type="entry name" value="ABC2_membrane_4"/>
    <property type="match status" value="1"/>
</dbReference>
<keyword evidence="3" id="KW-1185">Reference proteome</keyword>
<gene>
    <name evidence="2" type="ORF">L1F29_32090</name>
</gene>